<feature type="transmembrane region" description="Helical" evidence="1">
    <location>
        <begin position="142"/>
        <end position="163"/>
    </location>
</feature>
<feature type="transmembrane region" description="Helical" evidence="1">
    <location>
        <begin position="304"/>
        <end position="325"/>
    </location>
</feature>
<evidence type="ECO:0000313" key="2">
    <source>
        <dbReference type="EMBL" id="RNM14108.1"/>
    </source>
</evidence>
<organism evidence="2 3">
    <name type="scientific">Nocardioides pocheonensis</name>
    <dbReference type="NCBI Taxonomy" id="661485"/>
    <lineage>
        <taxon>Bacteria</taxon>
        <taxon>Bacillati</taxon>
        <taxon>Actinomycetota</taxon>
        <taxon>Actinomycetes</taxon>
        <taxon>Propionibacteriales</taxon>
        <taxon>Nocardioidaceae</taxon>
        <taxon>Nocardioides</taxon>
    </lineage>
</organism>
<dbReference type="EMBL" id="RJSF01000040">
    <property type="protein sequence ID" value="RNM14108.1"/>
    <property type="molecule type" value="Genomic_DNA"/>
</dbReference>
<feature type="transmembrane region" description="Helical" evidence="1">
    <location>
        <begin position="416"/>
        <end position="438"/>
    </location>
</feature>
<feature type="transmembrane region" description="Helical" evidence="1">
    <location>
        <begin position="274"/>
        <end position="292"/>
    </location>
</feature>
<dbReference type="AlphaFoldDB" id="A0A3N0GPM6"/>
<keyword evidence="1" id="KW-1133">Transmembrane helix</keyword>
<proteinExistence type="predicted"/>
<feature type="transmembrane region" description="Helical" evidence="1">
    <location>
        <begin position="193"/>
        <end position="210"/>
    </location>
</feature>
<keyword evidence="3" id="KW-1185">Reference proteome</keyword>
<feature type="transmembrane region" description="Helical" evidence="1">
    <location>
        <begin position="116"/>
        <end position="136"/>
    </location>
</feature>
<sequence length="598" mass="62053">MTTRGTAGGRIAVATAVAGTAATVTWSALAVLVSGRGLGAGNEGFYLLAYGRWHEDRRTFTGAQYLYGPLFDLLGHDIGGLRLLRLTSILVVHLVLGIAFARWLRAHRPWAPRGSSWEYAVASLVTASGAILYGWLPRTPGYNDVTVLGSELLVALMLVSLRAADRDRDVPLLVGAAIGFVAGAMVLAKPPSAVSLVVILIASAFTLHLAGARPLRLALPMVAGVVMFALAVQVLVDPWSQILPPLRQQISIVSGSTHSPLEVVTWYAESSLEVLAAALVLCAPTAIAVVIARFLPTTLPGRHATVGVVGVAASAALLASVGGFRSGAGNVLAFASGIAACVLLVLTSSAVRRLRKPVRVSSYAMVLVLLGIVPLLQGVGTNNALYATAVNGAGLWIALTIALVTARPWRATTASVIALGATTLGVTISVVVGVDGLVHEAGGAGLLTGAWAHVDGSSELASIALPASEADTYSRMRSDLGITPGSHRPMLAFGELAQYVLILGGRPIGEAWYSSYDDGLNAADLRAACRHGNPWGDQQPLVVANRDPSATELAAWRVCGVDFSTEYRDVTPPAAPDGVRVLRWAGDTAVRPDAAGSP</sequence>
<keyword evidence="1" id="KW-0472">Membrane</keyword>
<feature type="transmembrane region" description="Helical" evidence="1">
    <location>
        <begin position="83"/>
        <end position="104"/>
    </location>
</feature>
<protein>
    <recommendedName>
        <fullName evidence="4">Glycosyltransferase RgtA/B/C/D-like domain-containing protein</fullName>
    </recommendedName>
</protein>
<gene>
    <name evidence="2" type="ORF">EFL26_14355</name>
</gene>
<feature type="transmembrane region" description="Helical" evidence="1">
    <location>
        <begin position="363"/>
        <end position="379"/>
    </location>
</feature>
<comment type="caution">
    <text evidence="2">The sequence shown here is derived from an EMBL/GenBank/DDBJ whole genome shotgun (WGS) entry which is preliminary data.</text>
</comment>
<name>A0A3N0GPM6_9ACTN</name>
<reference evidence="2 3" key="1">
    <citation type="submission" date="2018-11" db="EMBL/GenBank/DDBJ databases">
        <authorList>
            <person name="Li F."/>
        </authorList>
    </citation>
    <scope>NUCLEOTIDE SEQUENCE [LARGE SCALE GENOMIC DNA]</scope>
    <source>
        <strain evidence="2 3">Gsoil 818</strain>
    </source>
</reference>
<feature type="transmembrane region" description="Helical" evidence="1">
    <location>
        <begin position="217"/>
        <end position="236"/>
    </location>
</feature>
<dbReference type="Proteomes" id="UP000279994">
    <property type="component" value="Unassembled WGS sequence"/>
</dbReference>
<keyword evidence="1" id="KW-0812">Transmembrane</keyword>
<evidence type="ECO:0008006" key="4">
    <source>
        <dbReference type="Google" id="ProtNLM"/>
    </source>
</evidence>
<evidence type="ECO:0000256" key="1">
    <source>
        <dbReference type="SAM" id="Phobius"/>
    </source>
</evidence>
<feature type="transmembrane region" description="Helical" evidence="1">
    <location>
        <begin position="170"/>
        <end position="187"/>
    </location>
</feature>
<feature type="transmembrane region" description="Helical" evidence="1">
    <location>
        <begin position="385"/>
        <end position="404"/>
    </location>
</feature>
<evidence type="ECO:0000313" key="3">
    <source>
        <dbReference type="Proteomes" id="UP000279994"/>
    </source>
</evidence>
<accession>A0A3N0GPM6</accession>
<feature type="transmembrane region" description="Helical" evidence="1">
    <location>
        <begin position="331"/>
        <end position="351"/>
    </location>
</feature>
<feature type="transmembrane region" description="Helical" evidence="1">
    <location>
        <begin position="12"/>
        <end position="33"/>
    </location>
</feature>